<feature type="compositionally biased region" description="Low complexity" evidence="2">
    <location>
        <begin position="58"/>
        <end position="77"/>
    </location>
</feature>
<gene>
    <name evidence="3" type="ORF">SORBI_3007G142300</name>
</gene>
<dbReference type="EMBL" id="CM000766">
    <property type="protein sequence ID" value="KXG25240.1"/>
    <property type="molecule type" value="Genomic_DNA"/>
</dbReference>
<dbReference type="Pfam" id="PF04484">
    <property type="entry name" value="QWRF"/>
    <property type="match status" value="1"/>
</dbReference>
<protein>
    <recommendedName>
        <fullName evidence="5">AUGMIN subunit 8</fullName>
    </recommendedName>
</protein>
<accession>A0A1B6PHT3</accession>
<dbReference type="PANTHER" id="PTHR31807:SF35">
    <property type="entry name" value="AUGMIN SUBUNIT 8"/>
    <property type="match status" value="1"/>
</dbReference>
<feature type="compositionally biased region" description="Low complexity" evidence="2">
    <location>
        <begin position="312"/>
        <end position="329"/>
    </location>
</feature>
<name>A0A1B6PHT3_SORBI</name>
<reference evidence="4" key="2">
    <citation type="journal article" date="2018" name="Plant J.">
        <title>The Sorghum bicolor reference genome: improved assembly, gene annotations, a transcriptome atlas, and signatures of genome organization.</title>
        <authorList>
            <person name="McCormick R.F."/>
            <person name="Truong S.K."/>
            <person name="Sreedasyam A."/>
            <person name="Jenkins J."/>
            <person name="Shu S."/>
            <person name="Sims D."/>
            <person name="Kennedy M."/>
            <person name="Amirebrahimi M."/>
            <person name="Weers B.D."/>
            <person name="McKinley B."/>
            <person name="Mattison A."/>
            <person name="Morishige D.T."/>
            <person name="Grimwood J."/>
            <person name="Schmutz J."/>
            <person name="Mullet J.E."/>
        </authorList>
    </citation>
    <scope>NUCLEOTIDE SEQUENCE [LARGE SCALE GENOMIC DNA]</scope>
    <source>
        <strain evidence="4">cv. BTx623</strain>
    </source>
</reference>
<dbReference type="AlphaFoldDB" id="A0A1B6PHT3"/>
<feature type="compositionally biased region" description="Low complexity" evidence="2">
    <location>
        <begin position="151"/>
        <end position="162"/>
    </location>
</feature>
<feature type="compositionally biased region" description="Basic and acidic residues" evidence="2">
    <location>
        <begin position="1"/>
        <end position="11"/>
    </location>
</feature>
<evidence type="ECO:0000256" key="2">
    <source>
        <dbReference type="SAM" id="MobiDB-lite"/>
    </source>
</evidence>
<evidence type="ECO:0000313" key="3">
    <source>
        <dbReference type="EMBL" id="KXG25240.1"/>
    </source>
</evidence>
<evidence type="ECO:0000256" key="1">
    <source>
        <dbReference type="ARBA" id="ARBA00010016"/>
    </source>
</evidence>
<dbReference type="InterPro" id="IPR007573">
    <property type="entry name" value="QWRF"/>
</dbReference>
<dbReference type="Gramene" id="KXG25240">
    <property type="protein sequence ID" value="KXG25240"/>
    <property type="gene ID" value="SORBI_3007G142300"/>
</dbReference>
<feature type="compositionally biased region" description="Low complexity" evidence="2">
    <location>
        <begin position="98"/>
        <end position="131"/>
    </location>
</feature>
<dbReference type="Proteomes" id="UP000000768">
    <property type="component" value="Chromosome 7"/>
</dbReference>
<sequence>MEAVKKAERRTAAAAAAADGAQAQRRPLAPSEKNNAAPTGRRTEGPSRFKPVAPPAAPGARRCSSPSPGAGGRASAADGGGGSATCNNRARSADRARPAAASPAPLSSRLKPSTAARSASAVPPRDAAAADGHSTPPRAMNAKKASGDLCSSASARSSSPLLRPRPEQSPASKVDRLVQGLPSEQAKLRPAGALAERKRSPRRGSTNNAGDTCENARPPESPANPNSVIEKHRWPGMMTGRGRGSASAGLTTSTSAAAPAEKASRSSDASAGRSPRRTHPSDSEGTAGKSLKRPSNEMAKIVHRRRKDRAADNSSSDDTSSQTSESSKSTCRRNRATSSPVAVLHRSSSPSPRQGLLSAASSASRSCCQSPSRMMRPSAPCCQSKCASSSAAQSVAEQHVFNYIVDDARKGKKSAGQIENIHQLRLLSNRYLQWRFVNAHSEETLSRKNSVESILYSVWKTVLTLRDALTITRTNVRHLQQEVKLYAILTEQIGYLEQWPVVEEECKDTLVEATEALKASTLRLPVTSGAHADGIAVRNAISSAVDVMQALSSSIDYVQSKVEDRTSLVSELSVLARQEKVALDQCRELLATAAKLQEASLRTLLMQLRQISAG</sequence>
<keyword evidence="4" id="KW-1185">Reference proteome</keyword>
<evidence type="ECO:0000313" key="4">
    <source>
        <dbReference type="Proteomes" id="UP000000768"/>
    </source>
</evidence>
<feature type="compositionally biased region" description="Polar residues" evidence="2">
    <location>
        <begin position="336"/>
        <end position="352"/>
    </location>
</feature>
<feature type="compositionally biased region" description="Low complexity" evidence="2">
    <location>
        <begin position="245"/>
        <end position="273"/>
    </location>
</feature>
<reference evidence="3 4" key="1">
    <citation type="journal article" date="2009" name="Nature">
        <title>The Sorghum bicolor genome and the diversification of grasses.</title>
        <authorList>
            <person name="Paterson A.H."/>
            <person name="Bowers J.E."/>
            <person name="Bruggmann R."/>
            <person name="Dubchak I."/>
            <person name="Grimwood J."/>
            <person name="Gundlach H."/>
            <person name="Haberer G."/>
            <person name="Hellsten U."/>
            <person name="Mitros T."/>
            <person name="Poliakov A."/>
            <person name="Schmutz J."/>
            <person name="Spannagl M."/>
            <person name="Tang H."/>
            <person name="Wang X."/>
            <person name="Wicker T."/>
            <person name="Bharti A.K."/>
            <person name="Chapman J."/>
            <person name="Feltus F.A."/>
            <person name="Gowik U."/>
            <person name="Grigoriev I.V."/>
            <person name="Lyons E."/>
            <person name="Maher C.A."/>
            <person name="Martis M."/>
            <person name="Narechania A."/>
            <person name="Otillar R.P."/>
            <person name="Penning B.W."/>
            <person name="Salamov A.A."/>
            <person name="Wang Y."/>
            <person name="Zhang L."/>
            <person name="Carpita N.C."/>
            <person name="Freeling M."/>
            <person name="Gingle A.R."/>
            <person name="Hash C.T."/>
            <person name="Keller B."/>
            <person name="Klein P."/>
            <person name="Kresovich S."/>
            <person name="McCann M.C."/>
            <person name="Ming R."/>
            <person name="Peterson D.G."/>
            <person name="Mehboob-ur-Rahman"/>
            <person name="Ware D."/>
            <person name="Westhoff P."/>
            <person name="Mayer K.F."/>
            <person name="Messing J."/>
            <person name="Rokhsar D.S."/>
        </authorList>
    </citation>
    <scope>NUCLEOTIDE SEQUENCE [LARGE SCALE GENOMIC DNA]</scope>
    <source>
        <strain evidence="4">cv. BTx623</strain>
    </source>
</reference>
<proteinExistence type="inferred from homology"/>
<dbReference type="ExpressionAtlas" id="A0A1B6PHT3">
    <property type="expression patterns" value="baseline"/>
</dbReference>
<feature type="region of interest" description="Disordered" evidence="2">
    <location>
        <begin position="1"/>
        <end position="358"/>
    </location>
</feature>
<comment type="similarity">
    <text evidence="1">Belongs to the QWRF family.</text>
</comment>
<evidence type="ECO:0008006" key="5">
    <source>
        <dbReference type="Google" id="ProtNLM"/>
    </source>
</evidence>
<organism evidence="3 4">
    <name type="scientific">Sorghum bicolor</name>
    <name type="common">Sorghum</name>
    <name type="synonym">Sorghum vulgare</name>
    <dbReference type="NCBI Taxonomy" id="4558"/>
    <lineage>
        <taxon>Eukaryota</taxon>
        <taxon>Viridiplantae</taxon>
        <taxon>Streptophyta</taxon>
        <taxon>Embryophyta</taxon>
        <taxon>Tracheophyta</taxon>
        <taxon>Spermatophyta</taxon>
        <taxon>Magnoliopsida</taxon>
        <taxon>Liliopsida</taxon>
        <taxon>Poales</taxon>
        <taxon>Poaceae</taxon>
        <taxon>PACMAD clade</taxon>
        <taxon>Panicoideae</taxon>
        <taxon>Andropogonodae</taxon>
        <taxon>Andropogoneae</taxon>
        <taxon>Sorghinae</taxon>
        <taxon>Sorghum</taxon>
    </lineage>
</organism>
<feature type="compositionally biased region" description="Low complexity" evidence="2">
    <location>
        <begin position="12"/>
        <end position="26"/>
    </location>
</feature>
<dbReference type="PANTHER" id="PTHR31807">
    <property type="entry name" value="AUGMIN FAMILY MEMBER"/>
    <property type="match status" value="1"/>
</dbReference>